<sequence length="520" mass="55637">MPSPAAPEDWRRTAVGKKRPGIWRSVPFVAYFLLFAAWALAMPYNGSPDEAAHIWRAYGAASGDVAPALAEKGAVQDVPRSLPPDACFAGRAYVPANCGGREPGGDETLTAVDTPAGRYNPLFYLAVGWPLVISPDMAGVIVARLVNAALVAGLFGWATLVAVSLRRRGATAGLIVALTPMTAHLAGAVNPNAIEIAAGVGLVTALIAILFEPDTAGSVRSAWWLAGTSGAVMLNVRAAGPIWFAIIVAIMLVPLGRRRYVALARSNRTWWLVDTWAVTGLAGGAWTLWKRSYEIVPSPPTRTLSMEDALKIEVVRRFPKFADQMIGVMGWLDTPLPIAVYLAWWLTTGTLAMLALAVGRPADRWRVLGLAGLGLAVPVLIEVVNVNQYGFISQGRYFLPMLVGVPILAGYLLGERVPFDLTPRLTKLFVVILLPAQVSSLCYTMIRYQRGMFVSRPPSLNPVGGAWQPAIGSVLPIAIAVGAAVLFILFYYRIGARSAVDVPADDDRHSPASVEPDLSA</sequence>
<name>A0A1C5GYB9_9ACTN</name>
<protein>
    <submittedName>
        <fullName evidence="2">Uncharacterized membrane protein</fullName>
    </submittedName>
</protein>
<evidence type="ECO:0000313" key="3">
    <source>
        <dbReference type="Proteomes" id="UP000198221"/>
    </source>
</evidence>
<keyword evidence="1" id="KW-0472">Membrane</keyword>
<accession>A0A1C5GYB9</accession>
<evidence type="ECO:0000313" key="2">
    <source>
        <dbReference type="EMBL" id="SCG38819.1"/>
    </source>
</evidence>
<dbReference type="Proteomes" id="UP000198221">
    <property type="component" value="Chromosome I"/>
</dbReference>
<feature type="transmembrane region" description="Helical" evidence="1">
    <location>
        <begin position="141"/>
        <end position="163"/>
    </location>
</feature>
<keyword evidence="1" id="KW-1133">Transmembrane helix</keyword>
<feature type="transmembrane region" description="Helical" evidence="1">
    <location>
        <begin position="21"/>
        <end position="41"/>
    </location>
</feature>
<feature type="transmembrane region" description="Helical" evidence="1">
    <location>
        <begin position="240"/>
        <end position="257"/>
    </location>
</feature>
<feature type="transmembrane region" description="Helical" evidence="1">
    <location>
        <begin position="397"/>
        <end position="413"/>
    </location>
</feature>
<gene>
    <name evidence="2" type="ORF">GA0070613_0574</name>
</gene>
<feature type="transmembrane region" description="Helical" evidence="1">
    <location>
        <begin position="338"/>
        <end position="358"/>
    </location>
</feature>
<keyword evidence="3" id="KW-1185">Reference proteome</keyword>
<feature type="transmembrane region" description="Helical" evidence="1">
    <location>
        <begin position="425"/>
        <end position="446"/>
    </location>
</feature>
<organism evidence="2 3">
    <name type="scientific">Micromonospora inositola</name>
    <dbReference type="NCBI Taxonomy" id="47865"/>
    <lineage>
        <taxon>Bacteria</taxon>
        <taxon>Bacillati</taxon>
        <taxon>Actinomycetota</taxon>
        <taxon>Actinomycetes</taxon>
        <taxon>Micromonosporales</taxon>
        <taxon>Micromonosporaceae</taxon>
        <taxon>Micromonospora</taxon>
    </lineage>
</organism>
<reference evidence="3" key="1">
    <citation type="submission" date="2016-06" db="EMBL/GenBank/DDBJ databases">
        <authorList>
            <person name="Varghese N."/>
            <person name="Submissions Spin"/>
        </authorList>
    </citation>
    <scope>NUCLEOTIDE SEQUENCE [LARGE SCALE GENOMIC DNA]</scope>
    <source>
        <strain evidence="3">DSM 43819</strain>
    </source>
</reference>
<proteinExistence type="predicted"/>
<dbReference type="EMBL" id="LT607754">
    <property type="protein sequence ID" value="SCG38819.1"/>
    <property type="molecule type" value="Genomic_DNA"/>
</dbReference>
<dbReference type="AlphaFoldDB" id="A0A1C5GYB9"/>
<keyword evidence="1" id="KW-0812">Transmembrane</keyword>
<feature type="transmembrane region" description="Helical" evidence="1">
    <location>
        <begin position="365"/>
        <end position="385"/>
    </location>
</feature>
<dbReference type="InterPro" id="IPR018674">
    <property type="entry name" value="DUF2142_membrane"/>
</dbReference>
<feature type="transmembrane region" description="Helical" evidence="1">
    <location>
        <begin position="193"/>
        <end position="211"/>
    </location>
</feature>
<evidence type="ECO:0000256" key="1">
    <source>
        <dbReference type="SAM" id="Phobius"/>
    </source>
</evidence>
<feature type="transmembrane region" description="Helical" evidence="1">
    <location>
        <begin position="269"/>
        <end position="289"/>
    </location>
</feature>
<dbReference type="Pfam" id="PF09913">
    <property type="entry name" value="DUF2142"/>
    <property type="match status" value="1"/>
</dbReference>
<feature type="transmembrane region" description="Helical" evidence="1">
    <location>
        <begin position="466"/>
        <end position="492"/>
    </location>
</feature>